<keyword evidence="10" id="KW-1002">Plastid outer membrane</keyword>
<dbReference type="SUPFAM" id="SSF52540">
    <property type="entry name" value="P-loop containing nucleoside triphosphate hydrolases"/>
    <property type="match status" value="1"/>
</dbReference>
<evidence type="ECO:0000256" key="12">
    <source>
        <dbReference type="ARBA" id="ARBA00022927"/>
    </source>
</evidence>
<evidence type="ECO:0000256" key="13">
    <source>
        <dbReference type="ARBA" id="ARBA00022989"/>
    </source>
</evidence>
<evidence type="ECO:0000256" key="14">
    <source>
        <dbReference type="ARBA" id="ARBA00023134"/>
    </source>
</evidence>
<keyword evidence="17" id="KW-0175">Coiled coil</keyword>
<keyword evidence="5" id="KW-0934">Plastid</keyword>
<keyword evidence="11" id="KW-0460">Magnesium</keyword>
<sequence>MGNGASKAFEEAKRKMELEYEARKRDTELRGQELKINYELQIRKADMEHQHKIAELMAQMKQTKLQAGKELLLSYMETMNLIIQQNGTTFQTALPLLQQLSNDKLSDSMKQATERAIQKIYDSYMTTEQLLDYSKKQICELQLKQDHEFARLLDFAVEKKVLSAKNKYIRLVDNLTNKTFQDSPGRTGNGKSTLENVLTNSEKFNEGSGTISTTKELQKEDFEIEINGEKVQYRVVDTIGIGDTQLAQREVLNRIAEACHEVGKGLNQIFFVLGRKFTEEELEAYNILREIIFDESITCYTTIVRTNFPNFDSEEKCKEDREKLNQESPKLAELVRTCNKLIYVDNPPTNIEVGKNISEKQKNRKLKEIETNREKREESRDVLIKHLIKNCGNYRPPSLDNLNKRVSSYMTEKEQLKKELDNLKNAIEEEKKKAEERIAELEAKIEEKVKEALTWEERVKELQEKWCVIS</sequence>
<dbReference type="GO" id="GO:0016020">
    <property type="term" value="C:membrane"/>
    <property type="evidence" value="ECO:0007669"/>
    <property type="project" value="UniProtKB-SubCell"/>
</dbReference>
<dbReference type="Pfam" id="PF04548">
    <property type="entry name" value="AIG1"/>
    <property type="match status" value="1"/>
</dbReference>
<dbReference type="VEuPathDB" id="FungiDB:RhiirFUN_015597"/>
<keyword evidence="13" id="KW-1133">Transmembrane helix</keyword>
<evidence type="ECO:0000256" key="16">
    <source>
        <dbReference type="ARBA" id="ARBA00024013"/>
    </source>
</evidence>
<dbReference type="EMBL" id="KI295928">
    <property type="protein sequence ID" value="ESA02142.1"/>
    <property type="molecule type" value="Genomic_DNA"/>
</dbReference>
<evidence type="ECO:0000256" key="1">
    <source>
        <dbReference type="ARBA" id="ARBA00001946"/>
    </source>
</evidence>
<evidence type="ECO:0000256" key="6">
    <source>
        <dbReference type="ARBA" id="ARBA00022692"/>
    </source>
</evidence>
<keyword evidence="15" id="KW-0472">Membrane</keyword>
<protein>
    <recommendedName>
        <fullName evidence="18">AIG1-type G domain-containing protein</fullName>
    </recommendedName>
</protein>
<feature type="coiled-coil region" evidence="17">
    <location>
        <begin position="359"/>
        <end position="465"/>
    </location>
</feature>
<evidence type="ECO:0000256" key="5">
    <source>
        <dbReference type="ARBA" id="ARBA00022640"/>
    </source>
</evidence>
<dbReference type="GO" id="GO:0016787">
    <property type="term" value="F:hydrolase activity"/>
    <property type="evidence" value="ECO:0007669"/>
    <property type="project" value="UniProtKB-KW"/>
</dbReference>
<keyword evidence="4" id="KW-0150">Chloroplast</keyword>
<evidence type="ECO:0000256" key="9">
    <source>
        <dbReference type="ARBA" id="ARBA00022801"/>
    </source>
</evidence>
<evidence type="ECO:0000256" key="8">
    <source>
        <dbReference type="ARBA" id="ARBA00022741"/>
    </source>
</evidence>
<dbReference type="PANTHER" id="PTHR10903">
    <property type="entry name" value="GTPASE, IMAP FAMILY MEMBER-RELATED"/>
    <property type="match status" value="1"/>
</dbReference>
<evidence type="ECO:0000256" key="11">
    <source>
        <dbReference type="ARBA" id="ARBA00022842"/>
    </source>
</evidence>
<keyword evidence="7" id="KW-0479">Metal-binding</keyword>
<evidence type="ECO:0000256" key="15">
    <source>
        <dbReference type="ARBA" id="ARBA00023136"/>
    </source>
</evidence>
<keyword evidence="12" id="KW-0653">Protein transport</keyword>
<dbReference type="GO" id="GO:0046872">
    <property type="term" value="F:metal ion binding"/>
    <property type="evidence" value="ECO:0007669"/>
    <property type="project" value="UniProtKB-KW"/>
</dbReference>
<organism evidence="19">
    <name type="scientific">Rhizophagus irregularis (strain DAOM 181602 / DAOM 197198 / MUCL 43194)</name>
    <name type="common">Arbuscular mycorrhizal fungus</name>
    <name type="synonym">Glomus intraradices</name>
    <dbReference type="NCBI Taxonomy" id="747089"/>
    <lineage>
        <taxon>Eukaryota</taxon>
        <taxon>Fungi</taxon>
        <taxon>Fungi incertae sedis</taxon>
        <taxon>Mucoromycota</taxon>
        <taxon>Glomeromycotina</taxon>
        <taxon>Glomeromycetes</taxon>
        <taxon>Glomerales</taxon>
        <taxon>Glomeraceae</taxon>
        <taxon>Rhizophagus</taxon>
    </lineage>
</organism>
<dbReference type="eggNOG" id="ENOG502SDH8">
    <property type="taxonomic scope" value="Eukaryota"/>
</dbReference>
<evidence type="ECO:0000256" key="17">
    <source>
        <dbReference type="SAM" id="Coils"/>
    </source>
</evidence>
<dbReference type="InterPro" id="IPR045058">
    <property type="entry name" value="GIMA/IAN/Toc"/>
</dbReference>
<proteinExistence type="predicted"/>
<evidence type="ECO:0000256" key="7">
    <source>
        <dbReference type="ARBA" id="ARBA00022723"/>
    </source>
</evidence>
<dbReference type="GO" id="GO:0005525">
    <property type="term" value="F:GTP binding"/>
    <property type="evidence" value="ECO:0007669"/>
    <property type="project" value="UniProtKB-KW"/>
</dbReference>
<dbReference type="GO" id="GO:0015031">
    <property type="term" value="P:protein transport"/>
    <property type="evidence" value="ECO:0007669"/>
    <property type="project" value="UniProtKB-KW"/>
</dbReference>
<gene>
    <name evidence="19" type="ORF">GLOINDRAFT_6800</name>
</gene>
<evidence type="ECO:0000313" key="19">
    <source>
        <dbReference type="EMBL" id="ESA02142.1"/>
    </source>
</evidence>
<dbReference type="VEuPathDB" id="FungiDB:RhiirFUN_015596"/>
<evidence type="ECO:0000259" key="18">
    <source>
        <dbReference type="Pfam" id="PF04548"/>
    </source>
</evidence>
<dbReference type="PANTHER" id="PTHR10903:SF135">
    <property type="entry name" value="TRANSLOCASE OF CHLOROPLAST 120, CHLOROPLASTIC-RELATED"/>
    <property type="match status" value="1"/>
</dbReference>
<reference evidence="19" key="1">
    <citation type="submission" date="2013-07" db="EMBL/GenBank/DDBJ databases">
        <title>The genome of an arbuscular mycorrhizal fungus provides insights into the evolution of the oldest plant symbiosis.</title>
        <authorList>
            <consortium name="DOE Joint Genome Institute"/>
            <person name="Tisserant E."/>
            <person name="Malbreil M."/>
            <person name="Kuo A."/>
            <person name="Kohler A."/>
            <person name="Symeonidi A."/>
            <person name="Balestrini R."/>
            <person name="Charron P."/>
            <person name="Duensing N."/>
            <person name="Frei-dit-Frey N."/>
            <person name="Gianinazzi-Pearson V."/>
            <person name="Gilbert B."/>
            <person name="Handa Y."/>
            <person name="Hijri M."/>
            <person name="Kaul R."/>
            <person name="Kawaguchi M."/>
            <person name="Krajinski F."/>
            <person name="Lammers P."/>
            <person name="Lapierre D."/>
            <person name="Masclaux F.G."/>
            <person name="Murat C."/>
            <person name="Morin E."/>
            <person name="Ndikumana S."/>
            <person name="Pagni M."/>
            <person name="Petitpierre D."/>
            <person name="Requena N."/>
            <person name="Rosikiewicz P."/>
            <person name="Riley R."/>
            <person name="Saito K."/>
            <person name="San Clemente H."/>
            <person name="Shapiro H."/>
            <person name="van Tuinen D."/>
            <person name="Becard G."/>
            <person name="Bonfante P."/>
            <person name="Paszkowski U."/>
            <person name="Shachar-Hill Y."/>
            <person name="Young J.P."/>
            <person name="Sanders I.R."/>
            <person name="Henrissat B."/>
            <person name="Rensing S.A."/>
            <person name="Grigoriev I.V."/>
            <person name="Corradi N."/>
            <person name="Roux C."/>
            <person name="Martin F."/>
        </authorList>
    </citation>
    <scope>NUCLEOTIDE SEQUENCE</scope>
    <source>
        <strain evidence="19">DAOM 197198</strain>
    </source>
</reference>
<comment type="cofactor">
    <cofactor evidence="1">
        <name>Mg(2+)</name>
        <dbReference type="ChEBI" id="CHEBI:18420"/>
    </cofactor>
</comment>
<evidence type="ECO:0000256" key="3">
    <source>
        <dbReference type="ARBA" id="ARBA00022448"/>
    </source>
</evidence>
<dbReference type="HOGENOM" id="CLU_581576_0_0_1"/>
<evidence type="ECO:0000256" key="4">
    <source>
        <dbReference type="ARBA" id="ARBA00022528"/>
    </source>
</evidence>
<name>U9T447_RHIID</name>
<keyword evidence="6" id="KW-0812">Transmembrane</keyword>
<dbReference type="AlphaFoldDB" id="U9T447"/>
<keyword evidence="14" id="KW-0342">GTP-binding</keyword>
<evidence type="ECO:0000256" key="2">
    <source>
        <dbReference type="ARBA" id="ARBA00004167"/>
    </source>
</evidence>
<dbReference type="InterPro" id="IPR027417">
    <property type="entry name" value="P-loop_NTPase"/>
</dbReference>
<accession>U9T447</accession>
<comment type="subcellular location">
    <subcellularLocation>
        <location evidence="2">Membrane</location>
        <topology evidence="2">Single-pass membrane protein</topology>
    </subcellularLocation>
    <subcellularLocation>
        <location evidence="16">Plastid</location>
        <location evidence="16">Chloroplast outer membrane</location>
    </subcellularLocation>
</comment>
<dbReference type="Gene3D" id="3.40.50.300">
    <property type="entry name" value="P-loop containing nucleotide triphosphate hydrolases"/>
    <property type="match status" value="1"/>
</dbReference>
<feature type="domain" description="AIG1-type G" evidence="18">
    <location>
        <begin position="185"/>
        <end position="377"/>
    </location>
</feature>
<evidence type="ECO:0000256" key="10">
    <source>
        <dbReference type="ARBA" id="ARBA00022805"/>
    </source>
</evidence>
<keyword evidence="3" id="KW-0813">Transport</keyword>
<dbReference type="InterPro" id="IPR006703">
    <property type="entry name" value="G_AIG1"/>
</dbReference>
<keyword evidence="9" id="KW-0378">Hydrolase</keyword>
<keyword evidence="8" id="KW-0547">Nucleotide-binding</keyword>